<gene>
    <name evidence="2" type="ORF">BV898_19665</name>
</gene>
<dbReference type="OrthoDB" id="5985073at2759"/>
<feature type="region of interest" description="Disordered" evidence="1">
    <location>
        <begin position="102"/>
        <end position="122"/>
    </location>
</feature>
<reference evidence="3" key="1">
    <citation type="submission" date="2017-01" db="EMBL/GenBank/DDBJ databases">
        <title>Comparative genomics of anhydrobiosis in the tardigrade Hypsibius dujardini.</title>
        <authorList>
            <person name="Yoshida Y."/>
            <person name="Koutsovoulos G."/>
            <person name="Laetsch D."/>
            <person name="Stevens L."/>
            <person name="Kumar S."/>
            <person name="Horikawa D."/>
            <person name="Ishino K."/>
            <person name="Komine S."/>
            <person name="Tomita M."/>
            <person name="Blaxter M."/>
            <person name="Arakawa K."/>
        </authorList>
    </citation>
    <scope>NUCLEOTIDE SEQUENCE [LARGE SCALE GENOMIC DNA]</scope>
    <source>
        <strain evidence="3">Z151</strain>
    </source>
</reference>
<dbReference type="EMBL" id="MTYJ01000624">
    <property type="protein sequence ID" value="OWA55280.1"/>
    <property type="molecule type" value="Genomic_DNA"/>
</dbReference>
<organism evidence="2 3">
    <name type="scientific">Hypsibius exemplaris</name>
    <name type="common">Freshwater tardigrade</name>
    <dbReference type="NCBI Taxonomy" id="2072580"/>
    <lineage>
        <taxon>Eukaryota</taxon>
        <taxon>Metazoa</taxon>
        <taxon>Ecdysozoa</taxon>
        <taxon>Tardigrada</taxon>
        <taxon>Eutardigrada</taxon>
        <taxon>Parachela</taxon>
        <taxon>Hypsibioidea</taxon>
        <taxon>Hypsibiidae</taxon>
        <taxon>Hypsibius</taxon>
    </lineage>
</organism>
<accession>A0A9X6RPU7</accession>
<comment type="caution">
    <text evidence="2">The sequence shown here is derived from an EMBL/GenBank/DDBJ whole genome shotgun (WGS) entry which is preliminary data.</text>
</comment>
<name>A0A9X6RPU7_HYPEX</name>
<sequence length="122" mass="12971">MLGLRIPNRVLVSGSVDVIDTVKCALWSLLVGLSDVVVANSERQRRVQLPTAVGHGRSLPETALVGRLARVAFVRGASGRVLDDAIAASGYRILSRQEMEENLAGSHTPAVEPDTIDTGNGR</sequence>
<dbReference type="AlphaFoldDB" id="A0A9X6RPU7"/>
<evidence type="ECO:0000313" key="3">
    <source>
        <dbReference type="Proteomes" id="UP000192578"/>
    </source>
</evidence>
<proteinExistence type="predicted"/>
<evidence type="ECO:0000256" key="1">
    <source>
        <dbReference type="SAM" id="MobiDB-lite"/>
    </source>
</evidence>
<dbReference type="Proteomes" id="UP000192578">
    <property type="component" value="Unassembled WGS sequence"/>
</dbReference>
<keyword evidence="3" id="KW-1185">Reference proteome</keyword>
<evidence type="ECO:0000313" key="2">
    <source>
        <dbReference type="EMBL" id="OWA55280.1"/>
    </source>
</evidence>
<protein>
    <submittedName>
        <fullName evidence="2">Uncharacterized protein</fullName>
    </submittedName>
</protein>